<protein>
    <submittedName>
        <fullName evidence="2">Uncharacterized protein</fullName>
    </submittedName>
</protein>
<sequence length="345" mass="38592">MAALHRSTPDDPLPRKAQLELERKDSAHPQQNSAEDYRLAGAPVAALLGRHFTRPAAHSRELLHAFHEIHVPIHPNEHIRAAVQRADVRRVRRTGRWLVRNGTDHCAVAVGLALVAETGTEDDIPLMQLIGLLSSPFGALAAHGLERLPGRAGSLLRLAERVDGWGRVSVVRSLCRVDDAAVREWLLRESFDGDFLNAYVVREVAEATRLHEVLSQPHVDPEIIAHTGRMLLTMTECAGAGMTLQDYPHSEAVLTEHLRHLAREQPSVRNYCGAAWLVRGLRGEIDMHSVGPVERWRRHADAYEALLDRDDWCEVARAGRMDGDRGIAWLLEQEWGCRLRAFAGH</sequence>
<accession>A0ABR7SSB3</accession>
<feature type="region of interest" description="Disordered" evidence="1">
    <location>
        <begin position="1"/>
        <end position="36"/>
    </location>
</feature>
<keyword evidence="3" id="KW-1185">Reference proteome</keyword>
<dbReference type="EMBL" id="JACTVJ010000025">
    <property type="protein sequence ID" value="MBC9718339.1"/>
    <property type="molecule type" value="Genomic_DNA"/>
</dbReference>
<proteinExistence type="predicted"/>
<feature type="compositionally biased region" description="Basic and acidic residues" evidence="1">
    <location>
        <begin position="7"/>
        <end position="27"/>
    </location>
</feature>
<organism evidence="2 3">
    <name type="scientific">Streptomyces polyasparticus</name>
    <dbReference type="NCBI Taxonomy" id="2767826"/>
    <lineage>
        <taxon>Bacteria</taxon>
        <taxon>Bacillati</taxon>
        <taxon>Actinomycetota</taxon>
        <taxon>Actinomycetes</taxon>
        <taxon>Kitasatosporales</taxon>
        <taxon>Streptomycetaceae</taxon>
        <taxon>Streptomyces</taxon>
    </lineage>
</organism>
<evidence type="ECO:0000256" key="1">
    <source>
        <dbReference type="SAM" id="MobiDB-lite"/>
    </source>
</evidence>
<dbReference type="RefSeq" id="WP_187818769.1">
    <property type="nucleotide sequence ID" value="NZ_JACTVJ010000025.1"/>
</dbReference>
<comment type="caution">
    <text evidence="2">The sequence shown here is derived from an EMBL/GenBank/DDBJ whole genome shotgun (WGS) entry which is preliminary data.</text>
</comment>
<name>A0ABR7SSB3_9ACTN</name>
<reference evidence="2 3" key="1">
    <citation type="submission" date="2020-08" db="EMBL/GenBank/DDBJ databases">
        <title>Genemic of Streptomyces polyaspartic.</title>
        <authorList>
            <person name="Liu W."/>
        </authorList>
    </citation>
    <scope>NUCLEOTIDE SEQUENCE [LARGE SCALE GENOMIC DNA]</scope>
    <source>
        <strain evidence="2 3">TRM66268-LWL</strain>
    </source>
</reference>
<evidence type="ECO:0000313" key="2">
    <source>
        <dbReference type="EMBL" id="MBC9718339.1"/>
    </source>
</evidence>
<gene>
    <name evidence="2" type="ORF">H9Y04_38020</name>
</gene>
<dbReference type="Proteomes" id="UP000642284">
    <property type="component" value="Unassembled WGS sequence"/>
</dbReference>
<evidence type="ECO:0000313" key="3">
    <source>
        <dbReference type="Proteomes" id="UP000642284"/>
    </source>
</evidence>